<keyword evidence="9" id="KW-0999">Mitochondrion inner membrane</keyword>
<dbReference type="EC" id="7.1.1.9" evidence="9"/>
<keyword evidence="6 9" id="KW-0812">Transmembrane</keyword>
<evidence type="ECO:0000256" key="3">
    <source>
        <dbReference type="ARBA" id="ARBA00004673"/>
    </source>
</evidence>
<keyword evidence="9" id="KW-0813">Transport</keyword>
<dbReference type="RefSeq" id="YP_010565467.1">
    <property type="nucleotide sequence ID" value="NC_068631.1"/>
</dbReference>
<proteinExistence type="inferred from homology"/>
<feature type="transmembrane region" description="Helical" evidence="10">
    <location>
        <begin position="121"/>
        <end position="147"/>
    </location>
</feature>
<dbReference type="PANTHER" id="PTHR10422:SF18">
    <property type="entry name" value="CYTOCHROME C OXIDASE SUBUNIT 1"/>
    <property type="match status" value="1"/>
</dbReference>
<comment type="function">
    <text evidence="9">Component of the cytochrome c oxidase, the last enzyme in the mitochondrial electron transport chain which drives oxidative phosphorylation. The respiratory chain contains 3 multisubunit complexes succinate dehydrogenase (complex II, CII), ubiquinol-cytochrome c oxidoreductase (cytochrome b-c1 complex, complex III, CIII) and cytochrome c oxidase (complex IV, CIV), that cooperate to transfer electrons derived from NADH and succinate to molecular oxygen, creating an electrochemical gradient over the inner membrane that drives transmembrane transport and the ATP synthase. Cytochrome c oxidase is the component of the respiratory chain that catalyzes the reduction of oxygen to water. Electrons originating from reduced cytochrome c in the intermembrane space (IMS) are transferred via the dinuclear copper A center (CU(A)) of subunit 2 and heme A of subunit 1 to the active site in subunit 1, a binuclear center (BNC) formed by heme A3 and copper B (CU(B)). The BNC reduces molecular oxygen to 2 water molecules using 4 electrons from cytochrome c in the IMS and 4 protons from the mitochondrial matrix.</text>
</comment>
<dbReference type="Pfam" id="PF00115">
    <property type="entry name" value="COX1"/>
    <property type="match status" value="1"/>
</dbReference>
<feature type="transmembrane region" description="Helical" evidence="10">
    <location>
        <begin position="321"/>
        <end position="346"/>
    </location>
</feature>
<keyword evidence="9" id="KW-0679">Respiratory chain</keyword>
<dbReference type="InterPro" id="IPR036927">
    <property type="entry name" value="Cyt_c_oxase-like_su1_sf"/>
</dbReference>
<dbReference type="InterPro" id="IPR023615">
    <property type="entry name" value="Cyt_c_Oxase_su1_BS"/>
</dbReference>
<dbReference type="CDD" id="cd01663">
    <property type="entry name" value="Cyt_c_Oxidase_I"/>
    <property type="match status" value="1"/>
</dbReference>
<feature type="transmembrane region" description="Helical" evidence="10">
    <location>
        <begin position="429"/>
        <end position="450"/>
    </location>
</feature>
<dbReference type="GO" id="GO:0006123">
    <property type="term" value="P:mitochondrial electron transport, cytochrome c to oxygen"/>
    <property type="evidence" value="ECO:0007669"/>
    <property type="project" value="TreeGrafter"/>
</dbReference>
<dbReference type="GO" id="GO:0005743">
    <property type="term" value="C:mitochondrial inner membrane"/>
    <property type="evidence" value="ECO:0007669"/>
    <property type="project" value="UniProtKB-SubCell"/>
</dbReference>
<dbReference type="GO" id="GO:0046872">
    <property type="term" value="F:metal ion binding"/>
    <property type="evidence" value="ECO:0007669"/>
    <property type="project" value="UniProtKB-KW"/>
</dbReference>
<evidence type="ECO:0000313" key="12">
    <source>
        <dbReference type="EMBL" id="UZA66409.1"/>
    </source>
</evidence>
<accession>A0A9E7V7Y9</accession>
<dbReference type="GO" id="GO:0045277">
    <property type="term" value="C:respiratory chain complex IV"/>
    <property type="evidence" value="ECO:0007669"/>
    <property type="project" value="InterPro"/>
</dbReference>
<dbReference type="PANTHER" id="PTHR10422">
    <property type="entry name" value="CYTOCHROME C OXIDASE SUBUNIT 1"/>
    <property type="match status" value="1"/>
</dbReference>
<dbReference type="InterPro" id="IPR023616">
    <property type="entry name" value="Cyt_c_oxase-like_su1_dom"/>
</dbReference>
<comment type="pathway">
    <text evidence="3 9">Energy metabolism; oxidative phosphorylation.</text>
</comment>
<keyword evidence="8 9" id="KW-0472">Membrane</keyword>
<feature type="transmembrane region" description="Helical" evidence="10">
    <location>
        <begin position="398"/>
        <end position="417"/>
    </location>
</feature>
<dbReference type="InterPro" id="IPR033944">
    <property type="entry name" value="Cyt_c_oxase_su1_dom"/>
</dbReference>
<dbReference type="GeneID" id="76807545"/>
<evidence type="ECO:0000256" key="4">
    <source>
        <dbReference type="ARBA" id="ARBA00009578"/>
    </source>
</evidence>
<dbReference type="GO" id="GO:0004129">
    <property type="term" value="F:cytochrome-c oxidase activity"/>
    <property type="evidence" value="ECO:0007669"/>
    <property type="project" value="UniProtKB-EC"/>
</dbReference>
<keyword evidence="9 12" id="KW-0496">Mitochondrion</keyword>
<comment type="cofactor">
    <cofactor evidence="1">
        <name>heme</name>
        <dbReference type="ChEBI" id="CHEBI:30413"/>
    </cofactor>
</comment>
<dbReference type="PROSITE" id="PS50855">
    <property type="entry name" value="COX1"/>
    <property type="match status" value="1"/>
</dbReference>
<evidence type="ECO:0000256" key="1">
    <source>
        <dbReference type="ARBA" id="ARBA00001971"/>
    </source>
</evidence>
<evidence type="ECO:0000256" key="2">
    <source>
        <dbReference type="ARBA" id="ARBA00004141"/>
    </source>
</evidence>
<feature type="transmembrane region" description="Helical" evidence="10">
    <location>
        <begin position="358"/>
        <end position="378"/>
    </location>
</feature>
<feature type="transmembrane region" description="Helical" evidence="10">
    <location>
        <begin position="291"/>
        <end position="309"/>
    </location>
</feature>
<feature type="domain" description="Cytochrome oxidase subunit I profile" evidence="11">
    <location>
        <begin position="19"/>
        <end position="525"/>
    </location>
</feature>
<geneLocation type="mitochondrion" evidence="12"/>
<evidence type="ECO:0000256" key="10">
    <source>
        <dbReference type="SAM" id="Phobius"/>
    </source>
</evidence>
<dbReference type="AlphaFoldDB" id="A0A9E7V7Y9"/>
<dbReference type="InterPro" id="IPR000883">
    <property type="entry name" value="Cyt_C_Oxase_1"/>
</dbReference>
<feature type="transmembrane region" description="Helical" evidence="10">
    <location>
        <begin position="261"/>
        <end position="279"/>
    </location>
</feature>
<feature type="transmembrane region" description="Helical" evidence="10">
    <location>
        <begin position="470"/>
        <end position="493"/>
    </location>
</feature>
<dbReference type="SUPFAM" id="SSF81442">
    <property type="entry name" value="Cytochrome c oxidase subunit I-like"/>
    <property type="match status" value="1"/>
</dbReference>
<evidence type="ECO:0000256" key="8">
    <source>
        <dbReference type="ARBA" id="ARBA00023136"/>
    </source>
</evidence>
<dbReference type="PROSITE" id="PS00077">
    <property type="entry name" value="COX1_CUB"/>
    <property type="match status" value="1"/>
</dbReference>
<keyword evidence="9" id="KW-0479">Metal-binding</keyword>
<evidence type="ECO:0000256" key="6">
    <source>
        <dbReference type="ARBA" id="ARBA00022692"/>
    </source>
</evidence>
<gene>
    <name evidence="12" type="primary">cox1</name>
</gene>
<comment type="subcellular location">
    <subcellularLocation>
        <location evidence="2">Membrane</location>
        <topology evidence="2">Multi-pass membrane protein</topology>
    </subcellularLocation>
    <subcellularLocation>
        <location evidence="9">Mitochondrion inner membrane</location>
        <topology evidence="9">Multi-pass membrane protein</topology>
    </subcellularLocation>
</comment>
<feature type="transmembrane region" description="Helical" evidence="10">
    <location>
        <begin position="76"/>
        <end position="101"/>
    </location>
</feature>
<protein>
    <recommendedName>
        <fullName evidence="5 9">Cytochrome c oxidase subunit 1</fullName>
        <ecNumber evidence="9">7.1.1.9</ecNumber>
    </recommendedName>
</protein>
<evidence type="ECO:0000256" key="7">
    <source>
        <dbReference type="ARBA" id="ARBA00022989"/>
    </source>
</evidence>
<keyword evidence="9" id="KW-0186">Copper</keyword>
<dbReference type="Gene3D" id="1.20.210.10">
    <property type="entry name" value="Cytochrome c oxidase-like, subunit I domain"/>
    <property type="match status" value="1"/>
</dbReference>
<dbReference type="GO" id="GO:0015990">
    <property type="term" value="P:electron transport coupled proton transport"/>
    <property type="evidence" value="ECO:0007669"/>
    <property type="project" value="TreeGrafter"/>
</dbReference>
<keyword evidence="9" id="KW-0408">Iron</keyword>
<name>A0A9E7V7Y9_9PLAT</name>
<evidence type="ECO:0000259" key="11">
    <source>
        <dbReference type="PROSITE" id="PS50855"/>
    </source>
</evidence>
<keyword evidence="9" id="KW-0349">Heme</keyword>
<feature type="transmembrane region" description="Helical" evidence="10">
    <location>
        <begin position="34"/>
        <end position="56"/>
    </location>
</feature>
<evidence type="ECO:0000256" key="5">
    <source>
        <dbReference type="ARBA" id="ARBA00015947"/>
    </source>
</evidence>
<comment type="catalytic activity">
    <reaction evidence="9">
        <text>4 Fe(II)-[cytochrome c] + O2 + 8 H(+)(in) = 4 Fe(III)-[cytochrome c] + 2 H2O + 4 H(+)(out)</text>
        <dbReference type="Rhea" id="RHEA:11436"/>
        <dbReference type="Rhea" id="RHEA-COMP:10350"/>
        <dbReference type="Rhea" id="RHEA-COMP:14399"/>
        <dbReference type="ChEBI" id="CHEBI:15377"/>
        <dbReference type="ChEBI" id="CHEBI:15378"/>
        <dbReference type="ChEBI" id="CHEBI:15379"/>
        <dbReference type="ChEBI" id="CHEBI:29033"/>
        <dbReference type="ChEBI" id="CHEBI:29034"/>
        <dbReference type="EC" id="7.1.1.9"/>
    </reaction>
</comment>
<organism evidence="12">
    <name type="scientific">Parakontikia atrata</name>
    <dbReference type="NCBI Taxonomy" id="2903269"/>
    <lineage>
        <taxon>Eukaryota</taxon>
        <taxon>Metazoa</taxon>
        <taxon>Spiralia</taxon>
        <taxon>Lophotrochozoa</taxon>
        <taxon>Platyhelminthes</taxon>
        <taxon>Rhabditophora</taxon>
        <taxon>Seriata</taxon>
        <taxon>Tricladida</taxon>
        <taxon>Continenticola</taxon>
        <taxon>Geoplanoidea</taxon>
        <taxon>Geoplanidae</taxon>
        <taxon>Caenoplaninae</taxon>
        <taxon>Parakontikia</taxon>
    </lineage>
</organism>
<feature type="transmembrane region" description="Helical" evidence="10">
    <location>
        <begin position="167"/>
        <end position="189"/>
    </location>
</feature>
<dbReference type="GO" id="GO:0020037">
    <property type="term" value="F:heme binding"/>
    <property type="evidence" value="ECO:0007669"/>
    <property type="project" value="InterPro"/>
</dbReference>
<keyword evidence="9" id="KW-0249">Electron transport</keyword>
<evidence type="ECO:0000256" key="9">
    <source>
        <dbReference type="RuleBase" id="RU000369"/>
    </source>
</evidence>
<dbReference type="EMBL" id="OM456243">
    <property type="protein sequence ID" value="UZA66409.1"/>
    <property type="molecule type" value="Genomic_DNA"/>
</dbReference>
<sequence>MLLNKFSNTLNHYSNICYSYSFYRWFMSTNHKDIGTLYFILGIGSGLMGSCLSMLIRLEVSSPGMFFGNPIFYNYLITSHGLVMIFFFVMPVMIGGFGNWLVPLMLGSPDMAFPRANNLSFWLLIPSLYFLIVSSLIQGGVGTGWTLYPPLSAYLFHSGGGMDLTIFSLHIAGASSILGSINFIATILNMLNKLVLVNVSLFVWSILITTVLLLLALPVLAGGLTMLIVDRHFNTSFFDPGGGGDPLLFQHIFWFFGHPEVYILILPGFGMVSHILLFYSSKNNAFGHLGMVYSMLCIGFLGFIVWAHHMYTSGIDFDTRAYFTGVTMIIGVPTGIKVFSWLASIFGSRWNFIPDAIPLLWCFGFITLFSIGGLTGVILSNASVDVSLHDTYYVVAHFHYVLSLGAVFAIFAGFIHWWPLFTGCTMNPYLLFGHFWIMFIGVNMTFFPQHFMGLNGMPRRYVDFADDYSFWNNISSNGSIISIFGVFFFMYIIMSSLINQNPYIYSAGYNTSAEWSLLVSPLPFHLNNSTSLTWLGDSFKSFNINNFTLSFDSLKKPSDFEVQIKNNNLE</sequence>
<comment type="similarity">
    <text evidence="4 9">Belongs to the heme-copper respiratory oxidase family.</text>
</comment>
<dbReference type="PRINTS" id="PR01165">
    <property type="entry name" value="CYCOXIDASEI"/>
</dbReference>
<reference evidence="12" key="1">
    <citation type="journal article" date="2022" name="Zookeys">
        <title>The complete mitogenome of the potentially invasive flatworm Australopacifica atrata (Platyhelminthes, Geoplanidae) displays unusual features common to other Rhynchodeminae.</title>
        <authorList>
            <person name="Gastineau R."/>
            <person name="Winsor L."/>
            <person name="Justine J.-L."/>
        </authorList>
    </citation>
    <scope>NUCLEOTIDE SEQUENCE</scope>
</reference>
<feature type="transmembrane region" description="Helical" evidence="10">
    <location>
        <begin position="201"/>
        <end position="229"/>
    </location>
</feature>
<keyword evidence="7 10" id="KW-1133">Transmembrane helix</keyword>